<protein>
    <submittedName>
        <fullName evidence="1">Uncharacterized protein</fullName>
    </submittedName>
</protein>
<reference evidence="1" key="1">
    <citation type="journal article" date="2020" name="Nature">
        <title>Giant virus diversity and host interactions through global metagenomics.</title>
        <authorList>
            <person name="Schulz F."/>
            <person name="Roux S."/>
            <person name="Paez-Espino D."/>
            <person name="Jungbluth S."/>
            <person name="Walsh D.A."/>
            <person name="Denef V.J."/>
            <person name="McMahon K.D."/>
            <person name="Konstantinidis K.T."/>
            <person name="Eloe-Fadrosh E.A."/>
            <person name="Kyrpides N.C."/>
            <person name="Woyke T."/>
        </authorList>
    </citation>
    <scope>NUCLEOTIDE SEQUENCE</scope>
    <source>
        <strain evidence="1">GVMAG-M-3300023179-59</strain>
    </source>
</reference>
<accession>A0A6C0H2N1</accession>
<evidence type="ECO:0000313" key="1">
    <source>
        <dbReference type="EMBL" id="QHT74303.1"/>
    </source>
</evidence>
<proteinExistence type="predicted"/>
<dbReference type="AlphaFoldDB" id="A0A6C0H2N1"/>
<name>A0A6C0H2N1_9ZZZZ</name>
<dbReference type="EMBL" id="MN739849">
    <property type="protein sequence ID" value="QHT74303.1"/>
    <property type="molecule type" value="Genomic_DNA"/>
</dbReference>
<organism evidence="1">
    <name type="scientific">viral metagenome</name>
    <dbReference type="NCBI Taxonomy" id="1070528"/>
    <lineage>
        <taxon>unclassified sequences</taxon>
        <taxon>metagenomes</taxon>
        <taxon>organismal metagenomes</taxon>
    </lineage>
</organism>
<sequence>MKSVYIFLHIQFFVHRKYLVRIKNIWLVYIQRMVLSNGATKARHVSSIVNQNQGGGNKKAGFPYQVGRSSWTSVHFNMTNPVTGSCCKLKSLQMNLFPNAKPSRPVGASVAANSYFHIPGTK</sequence>